<protein>
    <submittedName>
        <fullName evidence="1">Uncharacterized protein</fullName>
    </submittedName>
</protein>
<dbReference type="Proteomes" id="UP001152888">
    <property type="component" value="Unassembled WGS sequence"/>
</dbReference>
<gene>
    <name evidence="1" type="ORF">ACAOBT_LOCUS15745</name>
</gene>
<evidence type="ECO:0000313" key="1">
    <source>
        <dbReference type="EMBL" id="CAH1983794.1"/>
    </source>
</evidence>
<reference evidence="1" key="1">
    <citation type="submission" date="2022-03" db="EMBL/GenBank/DDBJ databases">
        <authorList>
            <person name="Sayadi A."/>
        </authorList>
    </citation>
    <scope>NUCLEOTIDE SEQUENCE</scope>
</reference>
<keyword evidence="2" id="KW-1185">Reference proteome</keyword>
<evidence type="ECO:0000313" key="2">
    <source>
        <dbReference type="Proteomes" id="UP001152888"/>
    </source>
</evidence>
<proteinExistence type="predicted"/>
<feature type="non-terminal residue" evidence="1">
    <location>
        <position position="1"/>
    </location>
</feature>
<comment type="caution">
    <text evidence="1">The sequence shown here is derived from an EMBL/GenBank/DDBJ whole genome shotgun (WGS) entry which is preliminary data.</text>
</comment>
<sequence length="173" mass="20630">CCHIYSRYFLEFILGTFSFWDWPTTFGSLWSYNYIWKCQVEKIKFWDGTSFHYRRAILFCSASTRRPEIFLLFCLGHLRWIVEENFIDNFLGHSCCECVFFVYPWTREILQSVGSYCLQPHFSPAGTTVFYFVFYRDLFPNRDPFSTIGILTSSTKSSRNMGLFYIKFLPKLG</sequence>
<accession>A0A9P0KVG7</accession>
<dbReference type="EMBL" id="CAKOFQ010006945">
    <property type="protein sequence ID" value="CAH1983794.1"/>
    <property type="molecule type" value="Genomic_DNA"/>
</dbReference>
<name>A0A9P0KVG7_ACAOB</name>
<organism evidence="1 2">
    <name type="scientific">Acanthoscelides obtectus</name>
    <name type="common">Bean weevil</name>
    <name type="synonym">Bruchus obtectus</name>
    <dbReference type="NCBI Taxonomy" id="200917"/>
    <lineage>
        <taxon>Eukaryota</taxon>
        <taxon>Metazoa</taxon>
        <taxon>Ecdysozoa</taxon>
        <taxon>Arthropoda</taxon>
        <taxon>Hexapoda</taxon>
        <taxon>Insecta</taxon>
        <taxon>Pterygota</taxon>
        <taxon>Neoptera</taxon>
        <taxon>Endopterygota</taxon>
        <taxon>Coleoptera</taxon>
        <taxon>Polyphaga</taxon>
        <taxon>Cucujiformia</taxon>
        <taxon>Chrysomeloidea</taxon>
        <taxon>Chrysomelidae</taxon>
        <taxon>Bruchinae</taxon>
        <taxon>Bruchini</taxon>
        <taxon>Acanthoscelides</taxon>
    </lineage>
</organism>
<dbReference type="AlphaFoldDB" id="A0A9P0KVG7"/>